<protein>
    <recommendedName>
        <fullName evidence="2">HepT-like domain-containing protein</fullName>
    </recommendedName>
</protein>
<feature type="compositionally biased region" description="Basic and acidic residues" evidence="1">
    <location>
        <begin position="179"/>
        <end position="194"/>
    </location>
</feature>
<evidence type="ECO:0000259" key="2">
    <source>
        <dbReference type="Pfam" id="PF20797"/>
    </source>
</evidence>
<evidence type="ECO:0000313" key="4">
    <source>
        <dbReference type="Proteomes" id="UP000065807"/>
    </source>
</evidence>
<keyword evidence="4" id="KW-1185">Reference proteome</keyword>
<evidence type="ECO:0000313" key="3">
    <source>
        <dbReference type="EMBL" id="BAS26406.1"/>
    </source>
</evidence>
<dbReference type="Pfam" id="PF20797">
    <property type="entry name" value="HepT-like_2"/>
    <property type="match status" value="1"/>
</dbReference>
<proteinExistence type="predicted"/>
<evidence type="ECO:0000256" key="1">
    <source>
        <dbReference type="SAM" id="MobiDB-lite"/>
    </source>
</evidence>
<reference evidence="4" key="1">
    <citation type="submission" date="2015-07" db="EMBL/GenBank/DDBJ databases">
        <title>Complete genome sequence and phylogenetic analysis of Limnochorda pilosa.</title>
        <authorList>
            <person name="Watanabe M."/>
            <person name="Kojima H."/>
            <person name="Fukui M."/>
        </authorList>
    </citation>
    <scope>NUCLEOTIDE SEQUENCE [LARGE SCALE GENOMIC DNA]</scope>
    <source>
        <strain evidence="4">HC45</strain>
    </source>
</reference>
<dbReference type="Proteomes" id="UP000065807">
    <property type="component" value="Chromosome"/>
</dbReference>
<dbReference type="AlphaFoldDB" id="A0A0K2SH13"/>
<feature type="domain" description="HepT-like" evidence="2">
    <location>
        <begin position="56"/>
        <end position="160"/>
    </location>
</feature>
<name>A0A0K2SH13_LIMPI</name>
<reference evidence="4" key="2">
    <citation type="journal article" date="2016" name="Int. J. Syst. Evol. Microbiol.">
        <title>Complete genome sequence and cell structure of Limnochorda pilosa, a Gram-negative spore-former within the phylum Firmicutes.</title>
        <authorList>
            <person name="Watanabe M."/>
            <person name="Kojima H."/>
            <person name="Fukui M."/>
        </authorList>
    </citation>
    <scope>NUCLEOTIDE SEQUENCE [LARGE SCALE GENOMIC DNA]</scope>
    <source>
        <strain evidence="4">HC45</strain>
    </source>
</reference>
<dbReference type="PATRIC" id="fig|1555112.3.peg.571"/>
<sequence length="201" mass="22467">MSVEEFLLVRARVEEERASIARLKDELTRYRLFPQITATEVGGFPLGDVAVSRIVGSILHDLYAAIENVFKIIASRLDRSVPSGEQWHRELVDQMTLDVPGLRPAVISRTTAAVLDPLRGFRHVFRNVYGFHLAPERITPLLRSLPGVLQAFEEDIDRFLLRMETELHLAEQEESQGDAAREGAKPDTEARDRGAPGTGAP</sequence>
<gene>
    <name evidence="3" type="ORF">LIP_0549</name>
</gene>
<dbReference type="InterPro" id="IPR048769">
    <property type="entry name" value="HepT-like_dom"/>
</dbReference>
<dbReference type="EMBL" id="AP014924">
    <property type="protein sequence ID" value="BAS26406.1"/>
    <property type="molecule type" value="Genomic_DNA"/>
</dbReference>
<feature type="region of interest" description="Disordered" evidence="1">
    <location>
        <begin position="170"/>
        <end position="201"/>
    </location>
</feature>
<dbReference type="KEGG" id="lpil:LIP_0549"/>
<accession>A0A0K2SH13</accession>
<organism evidence="3 4">
    <name type="scientific">Limnochorda pilosa</name>
    <dbReference type="NCBI Taxonomy" id="1555112"/>
    <lineage>
        <taxon>Bacteria</taxon>
        <taxon>Bacillati</taxon>
        <taxon>Bacillota</taxon>
        <taxon>Limnochordia</taxon>
        <taxon>Limnochordales</taxon>
        <taxon>Limnochordaceae</taxon>
        <taxon>Limnochorda</taxon>
    </lineage>
</organism>
<dbReference type="STRING" id="1555112.LIP_0549"/>